<sequence>MHDAFKVYTVIEKLPHKIESIFAQGDKLYVGTFYGTLLVYSVREPLGQDEAISVTLMETRKTFSKKAIEQIDVIKAVGVLVSLSDGYVNLHDIESFALRTQLGKTKGANLFSVFSKIEIQDGLIPQVVTRLAVAVRRKIIVFTWQDSEFMDTKEFSIPDRVRTMEWVGTQNLCMGFDNEYALMDCKTSVLKPLFSPTSPSAQGALGSTLESTLNTLNTFSSLATGGLMGFGSKPGKPLITRLPNDEILLGKENSSISVGIDGTPKRKNGIEWSGTPEELGYSYPYAVAILGRHIEIRNIETRTLVQSAEMPHARFLTQGKLLYIASTTEVWRLIPYSFPQQIDELVQKEDYQEAISLINQIDPVLLDETVDTLNRIKSLYAHHLFRTHHYEEALSLFLDLDVPPEEVISLYPAVISSHLPSKDVEVVSSPKSADGQSDDSSSKDTPPIIMSTKELEDAVGCLIRFLADKRQKIQKDVQTLQQNNDSFSYRHQEQEEEIQEHLRVLEIVDTALLKSYMMTNERLVGSLLRVTNHCNLEETETLLLKHKKYKELVDFYRGKGQHRKALELLKTVHNLPGEMHGVLPTVSYLQRLGSEHFKLILEFGTWILELDPIVAMKIFIDDEPEIDTLPRYKIIAYLERLSLDLCVMYLEHVIHELGDQTSEFHNTLVVSYLSQIQRDTAVSGNDVEVHRTKAKLLQFLDESTCYKAERILSRLPVDSCYEERAILLSRIGQHDQALNIYVHKLRNFQAAEEYCIKNYDGSDPSKNVYLLLLRVYLKPQNKESPMLEPALDILTRHGSHIDPSAVLALLPASTRVDQLFKFFEKSIRESNKTKHMDMIVKNLLKAERLQTQEQLTFYRSRRVKITEDRMCPKCNKRIGNSVFAVFPDGVVVHYSCKETMAALGHWRAG</sequence>
<dbReference type="Pfam" id="PF10367">
    <property type="entry name" value="zf-Vps39_C"/>
    <property type="match status" value="1"/>
</dbReference>
<dbReference type="EMBL" id="JAAAJA010000074">
    <property type="protein sequence ID" value="KAG0263458.1"/>
    <property type="molecule type" value="Genomic_DNA"/>
</dbReference>
<name>A0A9P6U899_9FUNG</name>
<feature type="region of interest" description="Disordered" evidence="6">
    <location>
        <begin position="426"/>
        <end position="448"/>
    </location>
</feature>
<organism evidence="8 9">
    <name type="scientific">Mortierella polycephala</name>
    <dbReference type="NCBI Taxonomy" id="41804"/>
    <lineage>
        <taxon>Eukaryota</taxon>
        <taxon>Fungi</taxon>
        <taxon>Fungi incertae sedis</taxon>
        <taxon>Mucoromycota</taxon>
        <taxon>Mortierellomycotina</taxon>
        <taxon>Mortierellomycetes</taxon>
        <taxon>Mortierellales</taxon>
        <taxon>Mortierellaceae</taxon>
        <taxon>Mortierella</taxon>
    </lineage>
</organism>
<dbReference type="GO" id="GO:0000329">
    <property type="term" value="C:fungal-type vacuole membrane"/>
    <property type="evidence" value="ECO:0007669"/>
    <property type="project" value="TreeGrafter"/>
</dbReference>
<comment type="subcellular location">
    <subcellularLocation>
        <location evidence="1">Endomembrane system</location>
        <topology evidence="1">Peripheral membrane protein</topology>
    </subcellularLocation>
</comment>
<dbReference type="Pfam" id="PF00780">
    <property type="entry name" value="CNH"/>
    <property type="match status" value="1"/>
</dbReference>
<dbReference type="InterPro" id="IPR019453">
    <property type="entry name" value="VPS39/TGFA1_Znf"/>
</dbReference>
<dbReference type="InterPro" id="IPR019452">
    <property type="entry name" value="VPS39/TGF_beta_rcpt-assoc_1"/>
</dbReference>
<evidence type="ECO:0000313" key="8">
    <source>
        <dbReference type="EMBL" id="KAG0263458.1"/>
    </source>
</evidence>
<evidence type="ECO:0000256" key="4">
    <source>
        <dbReference type="PROSITE-ProRule" id="PRU01006"/>
    </source>
</evidence>
<dbReference type="GO" id="GO:0006914">
    <property type="term" value="P:autophagy"/>
    <property type="evidence" value="ECO:0007669"/>
    <property type="project" value="TreeGrafter"/>
</dbReference>
<dbReference type="InterPro" id="IPR032914">
    <property type="entry name" value="Vam6/VPS39/TRAP1"/>
</dbReference>
<keyword evidence="9" id="KW-1185">Reference proteome</keyword>
<gene>
    <name evidence="8" type="primary">VPS39</name>
    <name evidence="8" type="ORF">BG011_008751</name>
</gene>
<accession>A0A9P6U899</accession>
<feature type="coiled-coil region" evidence="5">
    <location>
        <begin position="463"/>
        <end position="497"/>
    </location>
</feature>
<evidence type="ECO:0000259" key="7">
    <source>
        <dbReference type="PROSITE" id="PS50219"/>
    </source>
</evidence>
<dbReference type="InterPro" id="IPR001180">
    <property type="entry name" value="CNH_dom"/>
</dbReference>
<dbReference type="PANTHER" id="PTHR12894:SF49">
    <property type="entry name" value="VAM6_VPS39-LIKE PROTEIN"/>
    <property type="match status" value="1"/>
</dbReference>
<dbReference type="Proteomes" id="UP000726737">
    <property type="component" value="Unassembled WGS sequence"/>
</dbReference>
<dbReference type="GO" id="GO:0034058">
    <property type="term" value="P:endosomal vesicle fusion"/>
    <property type="evidence" value="ECO:0007669"/>
    <property type="project" value="TreeGrafter"/>
</dbReference>
<dbReference type="OrthoDB" id="5325112at2759"/>
<dbReference type="PROSITE" id="PS50219">
    <property type="entry name" value="CNH"/>
    <property type="match status" value="1"/>
</dbReference>
<dbReference type="PANTHER" id="PTHR12894">
    <property type="entry name" value="CNH DOMAIN CONTAINING"/>
    <property type="match status" value="1"/>
</dbReference>
<dbReference type="GO" id="GO:0012505">
    <property type="term" value="C:endomembrane system"/>
    <property type="evidence" value="ECO:0007669"/>
    <property type="project" value="UniProtKB-SubCell"/>
</dbReference>
<evidence type="ECO:0000256" key="6">
    <source>
        <dbReference type="SAM" id="MobiDB-lite"/>
    </source>
</evidence>
<evidence type="ECO:0000256" key="5">
    <source>
        <dbReference type="SAM" id="Coils"/>
    </source>
</evidence>
<dbReference type="AlphaFoldDB" id="A0A9P6U899"/>
<evidence type="ECO:0000256" key="3">
    <source>
        <dbReference type="ARBA" id="ARBA00038201"/>
    </source>
</evidence>
<comment type="similarity">
    <text evidence="3">Belongs to the VAM6/VPS39 family.</text>
</comment>
<feature type="compositionally biased region" description="Polar residues" evidence="6">
    <location>
        <begin position="429"/>
        <end position="439"/>
    </location>
</feature>
<evidence type="ECO:0000313" key="9">
    <source>
        <dbReference type="Proteomes" id="UP000726737"/>
    </source>
</evidence>
<evidence type="ECO:0000256" key="2">
    <source>
        <dbReference type="ARBA" id="ARBA00023136"/>
    </source>
</evidence>
<comment type="caution">
    <text evidence="8">The sequence shown here is derived from an EMBL/GenBank/DDBJ whole genome shotgun (WGS) entry which is preliminary data.</text>
</comment>
<dbReference type="GO" id="GO:0006886">
    <property type="term" value="P:intracellular protein transport"/>
    <property type="evidence" value="ECO:0007669"/>
    <property type="project" value="UniProtKB-UniRule"/>
</dbReference>
<protein>
    <submittedName>
        <fullName evidence="8">Vam6/Vps39-like protein</fullName>
    </submittedName>
</protein>
<feature type="domain" description="CNH" evidence="7">
    <location>
        <begin position="15"/>
        <end position="323"/>
    </location>
</feature>
<evidence type="ECO:0000256" key="1">
    <source>
        <dbReference type="ARBA" id="ARBA00004184"/>
    </source>
</evidence>
<keyword evidence="5" id="KW-0175">Coiled coil</keyword>
<reference evidence="8" key="1">
    <citation type="journal article" date="2020" name="Fungal Divers.">
        <title>Resolving the Mortierellaceae phylogeny through synthesis of multi-gene phylogenetics and phylogenomics.</title>
        <authorList>
            <person name="Vandepol N."/>
            <person name="Liber J."/>
            <person name="Desiro A."/>
            <person name="Na H."/>
            <person name="Kennedy M."/>
            <person name="Barry K."/>
            <person name="Grigoriev I.V."/>
            <person name="Miller A.N."/>
            <person name="O'Donnell K."/>
            <person name="Stajich J.E."/>
            <person name="Bonito G."/>
        </authorList>
    </citation>
    <scope>NUCLEOTIDE SEQUENCE</scope>
    <source>
        <strain evidence="8">KOD948</strain>
    </source>
</reference>
<dbReference type="Pfam" id="PF10366">
    <property type="entry name" value="Vps39_1"/>
    <property type="match status" value="1"/>
</dbReference>
<keyword evidence="2" id="KW-0472">Membrane</keyword>
<dbReference type="InterPro" id="IPR000547">
    <property type="entry name" value="Clathrin_H-chain/VPS_repeat"/>
</dbReference>
<dbReference type="PROSITE" id="PS50236">
    <property type="entry name" value="CHCR"/>
    <property type="match status" value="1"/>
</dbReference>
<feature type="repeat" description="CHCR" evidence="4">
    <location>
        <begin position="619"/>
        <end position="785"/>
    </location>
</feature>
<proteinExistence type="inferred from homology"/>